<dbReference type="GO" id="GO:0030435">
    <property type="term" value="P:sporulation resulting in formation of a cellular spore"/>
    <property type="evidence" value="ECO:0007669"/>
    <property type="project" value="UniProtKB-KW"/>
</dbReference>
<keyword evidence="1" id="KW-0749">Sporulation</keyword>
<gene>
    <name evidence="4" type="ORF">AWU65_10675</name>
</gene>
<comment type="caution">
    <text evidence="4">The sequence shown here is derived from an EMBL/GenBank/DDBJ whole genome shotgun (WGS) entry which is preliminary data.</text>
</comment>
<organism evidence="4 5">
    <name type="scientific">Paenibacillus glucanolyticus</name>
    <dbReference type="NCBI Taxonomy" id="59843"/>
    <lineage>
        <taxon>Bacteria</taxon>
        <taxon>Bacillati</taxon>
        <taxon>Bacillota</taxon>
        <taxon>Bacilli</taxon>
        <taxon>Bacillales</taxon>
        <taxon>Paenibacillaceae</taxon>
        <taxon>Paenibacillus</taxon>
    </lineage>
</organism>
<accession>A0A163J3Y5</accession>
<dbReference type="InterPro" id="IPR012347">
    <property type="entry name" value="Ferritin-like"/>
</dbReference>
<dbReference type="Gene3D" id="1.20.1260.10">
    <property type="match status" value="1"/>
</dbReference>
<comment type="similarity">
    <text evidence="3">Belongs to the CotF family.</text>
</comment>
<dbReference type="STRING" id="59843.A3958_10255"/>
<comment type="subcellular location">
    <subcellularLocation>
        <location evidence="2">Spore coat</location>
    </subcellularLocation>
</comment>
<keyword evidence="4" id="KW-0167">Capsid protein</keyword>
<keyword evidence="5" id="KW-1185">Reference proteome</keyword>
<keyword evidence="4" id="KW-0946">Virion</keyword>
<dbReference type="AlphaFoldDB" id="A0A163J3Y5"/>
<sequence length="162" mass="18294">MSIKPNPSHLAWHETMKLHEITASQTNSLIGFKMSIHNIKDKPLHALYAEAIRDIEQNLRELLPYFSEAPTGTRSLSDSELTAFYAGQLLGYAKSSILGYASAITETATPSLKETFHKQMHRAIELHTKVFNYMLERGLYPAYNLKELLENDVKNANKALGM</sequence>
<dbReference type="InterPro" id="IPR012851">
    <property type="entry name" value="Spore_coat_CotF-like"/>
</dbReference>
<dbReference type="Proteomes" id="UP000076796">
    <property type="component" value="Unassembled WGS sequence"/>
</dbReference>
<name>A0A163J3Y5_9BACL</name>
<proteinExistence type="inferred from homology"/>
<dbReference type="Pfam" id="PF07875">
    <property type="entry name" value="Coat_F"/>
    <property type="match status" value="1"/>
</dbReference>
<dbReference type="PANTHER" id="PTHR39183">
    <property type="entry name" value="SPORE COAT PROTEIN F-LIKE PROTEIN YHCQ"/>
    <property type="match status" value="1"/>
</dbReference>
<evidence type="ECO:0000256" key="2">
    <source>
        <dbReference type="ARBA" id="ARBA00024325"/>
    </source>
</evidence>
<dbReference type="PANTHER" id="PTHR39183:SF1">
    <property type="entry name" value="SPORE COAT PROTEIN F-LIKE PROTEIN YHCQ"/>
    <property type="match status" value="1"/>
</dbReference>
<reference evidence="4" key="1">
    <citation type="journal article" date="2016" name="Genome Announc.">
        <title>Draft genomes of two strains of Paenibacillus glucanolyticus with capability to degrade lignocellulose.</title>
        <authorList>
            <person name="Mathews S.L."/>
            <person name="Pawlak J."/>
            <person name="Grunden A.M."/>
        </authorList>
    </citation>
    <scope>NUCLEOTIDE SEQUENCE [LARGE SCALE GENOMIC DNA]</scope>
    <source>
        <strain evidence="4">SLM1</strain>
    </source>
</reference>
<dbReference type="EMBL" id="LWMH01000001">
    <property type="protein sequence ID" value="KZS46343.1"/>
    <property type="molecule type" value="Genomic_DNA"/>
</dbReference>
<evidence type="ECO:0000313" key="4">
    <source>
        <dbReference type="EMBL" id="KZS46343.1"/>
    </source>
</evidence>
<evidence type="ECO:0000313" key="5">
    <source>
        <dbReference type="Proteomes" id="UP000076796"/>
    </source>
</evidence>
<protein>
    <submittedName>
        <fullName evidence="4">Spore coat protein</fullName>
    </submittedName>
</protein>
<evidence type="ECO:0000256" key="1">
    <source>
        <dbReference type="ARBA" id="ARBA00022969"/>
    </source>
</evidence>
<evidence type="ECO:0000256" key="3">
    <source>
        <dbReference type="ARBA" id="ARBA00024344"/>
    </source>
</evidence>